<dbReference type="GO" id="GO:0006524">
    <property type="term" value="P:alanine catabolic process"/>
    <property type="evidence" value="ECO:0007669"/>
    <property type="project" value="TreeGrafter"/>
</dbReference>
<evidence type="ECO:0000256" key="1">
    <source>
        <dbReference type="SAM" id="MobiDB-lite"/>
    </source>
</evidence>
<proteinExistence type="predicted"/>
<dbReference type="GO" id="GO:0000286">
    <property type="term" value="F:alanine dehydrogenase activity"/>
    <property type="evidence" value="ECO:0007669"/>
    <property type="project" value="TreeGrafter"/>
</dbReference>
<name>A0A382RKL5_9ZZZZ</name>
<protein>
    <recommendedName>
        <fullName evidence="2">Alanine dehydrogenase/pyridine nucleotide transhydrogenase N-terminal domain-containing protein</fullName>
    </recommendedName>
</protein>
<evidence type="ECO:0000313" key="3">
    <source>
        <dbReference type="EMBL" id="SVC97960.1"/>
    </source>
</evidence>
<dbReference type="GO" id="GO:0005886">
    <property type="term" value="C:plasma membrane"/>
    <property type="evidence" value="ECO:0007669"/>
    <property type="project" value="TreeGrafter"/>
</dbReference>
<dbReference type="Pfam" id="PF05222">
    <property type="entry name" value="AlaDh_PNT_N"/>
    <property type="match status" value="1"/>
</dbReference>
<dbReference type="Gene3D" id="3.40.50.720">
    <property type="entry name" value="NAD(P)-binding Rossmann-like Domain"/>
    <property type="match status" value="1"/>
</dbReference>
<gene>
    <name evidence="3" type="ORF">METZ01_LOCUS350814</name>
</gene>
<evidence type="ECO:0000259" key="2">
    <source>
        <dbReference type="Pfam" id="PF05222"/>
    </source>
</evidence>
<reference evidence="3" key="1">
    <citation type="submission" date="2018-05" db="EMBL/GenBank/DDBJ databases">
        <authorList>
            <person name="Lanie J.A."/>
            <person name="Ng W.-L."/>
            <person name="Kazmierczak K.M."/>
            <person name="Andrzejewski T.M."/>
            <person name="Davidsen T.M."/>
            <person name="Wayne K.J."/>
            <person name="Tettelin H."/>
            <person name="Glass J.I."/>
            <person name="Rusch D."/>
            <person name="Podicherti R."/>
            <person name="Tsui H.-C.T."/>
            <person name="Winkler M.E."/>
        </authorList>
    </citation>
    <scope>NUCLEOTIDE SEQUENCE</scope>
</reference>
<dbReference type="SUPFAM" id="SSF52283">
    <property type="entry name" value="Formate/glycerate dehydrogenase catalytic domain-like"/>
    <property type="match status" value="1"/>
</dbReference>
<dbReference type="PANTHER" id="PTHR42795:SF1">
    <property type="entry name" value="ALANINE DEHYDROGENASE"/>
    <property type="match status" value="1"/>
</dbReference>
<dbReference type="EMBL" id="UINC01122259">
    <property type="protein sequence ID" value="SVC97960.1"/>
    <property type="molecule type" value="Genomic_DNA"/>
</dbReference>
<dbReference type="AlphaFoldDB" id="A0A382RKL5"/>
<accession>A0A382RKL5</accession>
<dbReference type="InterPro" id="IPR007886">
    <property type="entry name" value="AlaDH/PNT_N"/>
</dbReference>
<feature type="domain" description="Alanine dehydrogenase/pyridine nucleotide transhydrogenase N-terminal" evidence="2">
    <location>
        <begin position="5"/>
        <end position="56"/>
    </location>
</feature>
<sequence>MRITVLGERGSGDRRVSITPEAVETLVEEGHQVIVESGAGDGIGAADGAYQSAGAQT</sequence>
<organism evidence="3">
    <name type="scientific">marine metagenome</name>
    <dbReference type="NCBI Taxonomy" id="408172"/>
    <lineage>
        <taxon>unclassified sequences</taxon>
        <taxon>metagenomes</taxon>
        <taxon>ecological metagenomes</taxon>
    </lineage>
</organism>
<feature type="region of interest" description="Disordered" evidence="1">
    <location>
        <begin position="38"/>
        <end position="57"/>
    </location>
</feature>
<dbReference type="PANTHER" id="PTHR42795">
    <property type="entry name" value="ALANINE DEHYDROGENASE"/>
    <property type="match status" value="1"/>
</dbReference>
<feature type="non-terminal residue" evidence="3">
    <location>
        <position position="57"/>
    </location>
</feature>